<keyword evidence="1" id="KW-0472">Membrane</keyword>
<dbReference type="InterPro" id="IPR011047">
    <property type="entry name" value="Quinoprotein_ADH-like_sf"/>
</dbReference>
<protein>
    <submittedName>
        <fullName evidence="3">PQQ-binding-like beta-propeller repeat protein</fullName>
    </submittedName>
</protein>
<keyword evidence="4" id="KW-1185">Reference proteome</keyword>
<dbReference type="RefSeq" id="WP_267566461.1">
    <property type="nucleotide sequence ID" value="NZ_JAPNTZ010000010.1"/>
</dbReference>
<name>A0ABT4B6F5_9ACTN</name>
<dbReference type="SUPFAM" id="SSF50998">
    <property type="entry name" value="Quinoprotein alcohol dehydrogenase-like"/>
    <property type="match status" value="1"/>
</dbReference>
<dbReference type="InterPro" id="IPR015943">
    <property type="entry name" value="WD40/YVTN_repeat-like_dom_sf"/>
</dbReference>
<feature type="transmembrane region" description="Helical" evidence="1">
    <location>
        <begin position="22"/>
        <end position="42"/>
    </location>
</feature>
<dbReference type="Pfam" id="PF13360">
    <property type="entry name" value="PQQ_2"/>
    <property type="match status" value="1"/>
</dbReference>
<feature type="domain" description="Pyrrolo-quinoline quinone repeat" evidence="2">
    <location>
        <begin position="102"/>
        <end position="281"/>
    </location>
</feature>
<proteinExistence type="predicted"/>
<dbReference type="Proteomes" id="UP001151002">
    <property type="component" value="Unassembled WGS sequence"/>
</dbReference>
<comment type="caution">
    <text evidence="3">The sequence shown here is derived from an EMBL/GenBank/DDBJ whole genome shotgun (WGS) entry which is preliminary data.</text>
</comment>
<organism evidence="3 4">
    <name type="scientific">Paractinoplanes pyxinae</name>
    <dbReference type="NCBI Taxonomy" id="2997416"/>
    <lineage>
        <taxon>Bacteria</taxon>
        <taxon>Bacillati</taxon>
        <taxon>Actinomycetota</taxon>
        <taxon>Actinomycetes</taxon>
        <taxon>Micromonosporales</taxon>
        <taxon>Micromonosporaceae</taxon>
        <taxon>Paractinoplanes</taxon>
    </lineage>
</organism>
<evidence type="ECO:0000313" key="3">
    <source>
        <dbReference type="EMBL" id="MCY1142079.1"/>
    </source>
</evidence>
<keyword evidence="1" id="KW-0812">Transmembrane</keyword>
<evidence type="ECO:0000313" key="4">
    <source>
        <dbReference type="Proteomes" id="UP001151002"/>
    </source>
</evidence>
<evidence type="ECO:0000259" key="2">
    <source>
        <dbReference type="Pfam" id="PF13360"/>
    </source>
</evidence>
<gene>
    <name evidence="3" type="ORF">OWR29_29140</name>
</gene>
<evidence type="ECO:0000256" key="1">
    <source>
        <dbReference type="SAM" id="Phobius"/>
    </source>
</evidence>
<reference evidence="3" key="1">
    <citation type="submission" date="2022-11" db="EMBL/GenBank/DDBJ databases">
        <authorList>
            <person name="Somphong A."/>
            <person name="Phongsopitanun W."/>
        </authorList>
    </citation>
    <scope>NUCLEOTIDE SEQUENCE</scope>
    <source>
        <strain evidence="3">Pm04-4</strain>
    </source>
</reference>
<accession>A0ABT4B6F5</accession>
<dbReference type="InterPro" id="IPR002372">
    <property type="entry name" value="PQQ_rpt_dom"/>
</dbReference>
<dbReference type="Gene3D" id="2.130.10.10">
    <property type="entry name" value="YVTN repeat-like/Quinoprotein amine dehydrogenase"/>
    <property type="match status" value="1"/>
</dbReference>
<sequence>MLIDLDAAPEPSLSPARARRPVRYWIVAVLVLVLILVGGSAAPGRPGGIAEVLTVEGQGTVASLLTGEAFYLAHMNGTIEARPLCAGCPKWSTRGTPGQRLTMAEGDTLILDGNDTAESIFLDARTGALRWRLNNALAVDPYGGRVAAWSFEDRVLRMRDLRSGRALWSRPAFNYSADDAYVVIADKAGGATVYDAATGRERTPRRELGVPDPAVQLVGERVLLLGGSYLAAYHRDGLSREWITSTPAAYGVLPCGDGLLCVFGAEGLTVLDAADGSVRWADPAWTGMGADGVLTEEGGRTAIVDLATGRVERELGRTAPVGDSLLFPEPGRTTVVGLSDGRVRGVLPLVSPGACSAAGPFLACETPNVTFTVWRLPG</sequence>
<keyword evidence="1" id="KW-1133">Transmembrane helix</keyword>
<dbReference type="EMBL" id="JAPNTZ010000010">
    <property type="protein sequence ID" value="MCY1142079.1"/>
    <property type="molecule type" value="Genomic_DNA"/>
</dbReference>